<keyword evidence="12" id="KW-0479">Metal-binding</keyword>
<evidence type="ECO:0000256" key="16">
    <source>
        <dbReference type="ARBA" id="ARBA00023102"/>
    </source>
</evidence>
<comment type="function">
    <text evidence="17">Catalyzes the condensation of ATP and 5-phosphoribose 1-diphosphate to form N'-(5'-phosphoribosyl)-ATP (PR-ATP). Has a crucial role in the pathway because the rate of histidine biosynthesis seems to be controlled primarily by regulation of HisG enzymatic activity.</text>
</comment>
<evidence type="ECO:0000256" key="1">
    <source>
        <dbReference type="ARBA" id="ARBA00000915"/>
    </source>
</evidence>
<keyword evidence="16" id="KW-0368">Histidine biosynthesis</keyword>
<dbReference type="PANTHER" id="PTHR21403">
    <property type="entry name" value="ATP PHOSPHORIBOSYLTRANSFERASE ATP-PRTASE"/>
    <property type="match status" value="1"/>
</dbReference>
<evidence type="ECO:0000256" key="7">
    <source>
        <dbReference type="ARBA" id="ARBA00020998"/>
    </source>
</evidence>
<feature type="domain" description="Histidine biosynthesis HisG C-terminal" evidence="19">
    <location>
        <begin position="215"/>
        <end position="287"/>
    </location>
</feature>
<evidence type="ECO:0000256" key="14">
    <source>
        <dbReference type="ARBA" id="ARBA00022840"/>
    </source>
</evidence>
<dbReference type="EC" id="2.4.2.17" evidence="6"/>
<evidence type="ECO:0000256" key="9">
    <source>
        <dbReference type="ARBA" id="ARBA00022605"/>
    </source>
</evidence>
<gene>
    <name evidence="20" type="primary">hisG</name>
    <name evidence="20" type="ORF">SCFA_2460003</name>
</gene>
<evidence type="ECO:0000256" key="4">
    <source>
        <dbReference type="ARBA" id="ARBA00004667"/>
    </source>
</evidence>
<evidence type="ECO:0000256" key="3">
    <source>
        <dbReference type="ARBA" id="ARBA00004496"/>
    </source>
</evidence>
<dbReference type="SUPFAM" id="SSF53850">
    <property type="entry name" value="Periplasmic binding protein-like II"/>
    <property type="match status" value="1"/>
</dbReference>
<comment type="similarity">
    <text evidence="5">Belongs to the ATP phosphoribosyltransferase family. Long subfamily.</text>
</comment>
<dbReference type="GO" id="GO:0003879">
    <property type="term" value="F:ATP phosphoribosyltransferase activity"/>
    <property type="evidence" value="ECO:0007669"/>
    <property type="project" value="UniProtKB-EC"/>
</dbReference>
<comment type="subcellular location">
    <subcellularLocation>
        <location evidence="3">Cytoplasm</location>
    </subcellularLocation>
</comment>
<evidence type="ECO:0000259" key="19">
    <source>
        <dbReference type="Pfam" id="PF08029"/>
    </source>
</evidence>
<dbReference type="UniPathway" id="UPA00031">
    <property type="reaction ID" value="UER00006"/>
</dbReference>
<evidence type="ECO:0000256" key="13">
    <source>
        <dbReference type="ARBA" id="ARBA00022741"/>
    </source>
</evidence>
<evidence type="ECO:0000256" key="5">
    <source>
        <dbReference type="ARBA" id="ARBA00007955"/>
    </source>
</evidence>
<organism evidence="20">
    <name type="scientific">anaerobic digester metagenome</name>
    <dbReference type="NCBI Taxonomy" id="1263854"/>
    <lineage>
        <taxon>unclassified sequences</taxon>
        <taxon>metagenomes</taxon>
        <taxon>ecological metagenomes</taxon>
    </lineage>
</organism>
<keyword evidence="14" id="KW-0067">ATP-binding</keyword>
<dbReference type="Pfam" id="PF01634">
    <property type="entry name" value="HisG"/>
    <property type="match status" value="1"/>
</dbReference>
<dbReference type="InterPro" id="IPR011322">
    <property type="entry name" value="N-reg_PII-like_a/b"/>
</dbReference>
<dbReference type="NCBIfam" id="TIGR03455">
    <property type="entry name" value="HisG_C-term"/>
    <property type="match status" value="1"/>
</dbReference>
<keyword evidence="11 20" id="KW-0808">Transferase</keyword>
<sequence>MLKLRLGLPKGSLQEATFQLFKQAGFNLTVRSRSYFPAVNDPELEVVLMRAQEIPRYVNDGVLDAGLSGLDWIMENEADVVEVADLVYAKNTSNPIRLVIAVSNDSNINTIYDLKGKRIATELVRVTQNYLKRNGVEAYVEYSYGATEVKVPHLVDAIADITETGSSLKANNLREIATVLQSTTKLHANKGAWQDPWKREKLQSISVLLQGALRARSKVGLKMNVPQEKLQELLDVLPAMKQPTVAQLVQSDWLAVETILEEKLVRELIPLLKKAGAQDIIEYPLTKVIP</sequence>
<dbReference type="Pfam" id="PF08029">
    <property type="entry name" value="HisG_C"/>
    <property type="match status" value="1"/>
</dbReference>
<proteinExistence type="inferred from homology"/>
<evidence type="ECO:0000259" key="18">
    <source>
        <dbReference type="Pfam" id="PF01634"/>
    </source>
</evidence>
<reference evidence="20" key="1">
    <citation type="submission" date="2019-03" db="EMBL/GenBank/DDBJ databases">
        <authorList>
            <person name="Hao L."/>
        </authorList>
    </citation>
    <scope>NUCLEOTIDE SEQUENCE</scope>
</reference>
<dbReference type="AlphaFoldDB" id="A0A485LYV2"/>
<evidence type="ECO:0000313" key="20">
    <source>
        <dbReference type="EMBL" id="VFU14207.1"/>
    </source>
</evidence>
<comment type="catalytic activity">
    <reaction evidence="1">
        <text>1-(5-phospho-beta-D-ribosyl)-ATP + diphosphate = 5-phospho-alpha-D-ribose 1-diphosphate + ATP</text>
        <dbReference type="Rhea" id="RHEA:18473"/>
        <dbReference type="ChEBI" id="CHEBI:30616"/>
        <dbReference type="ChEBI" id="CHEBI:33019"/>
        <dbReference type="ChEBI" id="CHEBI:58017"/>
        <dbReference type="ChEBI" id="CHEBI:73183"/>
        <dbReference type="EC" id="2.4.2.17"/>
    </reaction>
</comment>
<dbReference type="FunFam" id="3.30.70.120:FF:000002">
    <property type="entry name" value="ATP phosphoribosyltransferase"/>
    <property type="match status" value="1"/>
</dbReference>
<keyword evidence="8" id="KW-0963">Cytoplasm</keyword>
<evidence type="ECO:0000256" key="12">
    <source>
        <dbReference type="ARBA" id="ARBA00022723"/>
    </source>
</evidence>
<keyword evidence="9" id="KW-0028">Amino-acid biosynthesis</keyword>
<dbReference type="GO" id="GO:0000287">
    <property type="term" value="F:magnesium ion binding"/>
    <property type="evidence" value="ECO:0007669"/>
    <property type="project" value="InterPro"/>
</dbReference>
<protein>
    <recommendedName>
        <fullName evidence="7">ATP phosphoribosyltransferase</fullName>
        <ecNumber evidence="6">2.4.2.17</ecNumber>
    </recommendedName>
</protein>
<evidence type="ECO:0000256" key="17">
    <source>
        <dbReference type="ARBA" id="ARBA00024861"/>
    </source>
</evidence>
<dbReference type="SUPFAM" id="SSF54913">
    <property type="entry name" value="GlnB-like"/>
    <property type="match status" value="1"/>
</dbReference>
<dbReference type="InterPro" id="IPR001348">
    <property type="entry name" value="ATP_PRibTrfase_HisG"/>
</dbReference>
<keyword evidence="15" id="KW-0460">Magnesium</keyword>
<evidence type="ECO:0000256" key="10">
    <source>
        <dbReference type="ARBA" id="ARBA00022676"/>
    </source>
</evidence>
<dbReference type="Gene3D" id="3.30.70.120">
    <property type="match status" value="1"/>
</dbReference>
<dbReference type="EMBL" id="CAADRN010000164">
    <property type="protein sequence ID" value="VFU14207.1"/>
    <property type="molecule type" value="Genomic_DNA"/>
</dbReference>
<keyword evidence="10 20" id="KW-0328">Glycosyltransferase</keyword>
<comment type="pathway">
    <text evidence="4">Amino-acid biosynthesis; L-histidine biosynthesis; L-histidine from 5-phospho-alpha-D-ribose 1-diphosphate: step 1/9.</text>
</comment>
<dbReference type="InterPro" id="IPR013820">
    <property type="entry name" value="ATP_PRibTrfase_cat"/>
</dbReference>
<dbReference type="InterPro" id="IPR015867">
    <property type="entry name" value="N-reg_PII/ATP_PRibTrfase_C"/>
</dbReference>
<evidence type="ECO:0000256" key="2">
    <source>
        <dbReference type="ARBA" id="ARBA00001946"/>
    </source>
</evidence>
<dbReference type="NCBIfam" id="TIGR00070">
    <property type="entry name" value="hisG"/>
    <property type="match status" value="1"/>
</dbReference>
<dbReference type="GO" id="GO:0005524">
    <property type="term" value="F:ATP binding"/>
    <property type="evidence" value="ECO:0007669"/>
    <property type="project" value="UniProtKB-KW"/>
</dbReference>
<evidence type="ECO:0000256" key="8">
    <source>
        <dbReference type="ARBA" id="ARBA00022490"/>
    </source>
</evidence>
<name>A0A485LYV2_9ZZZZ</name>
<dbReference type="CDD" id="cd13593">
    <property type="entry name" value="PBP2_HisGL3"/>
    <property type="match status" value="1"/>
</dbReference>
<feature type="domain" description="ATP phosphoribosyltransferase catalytic" evidence="18">
    <location>
        <begin position="50"/>
        <end position="209"/>
    </location>
</feature>
<evidence type="ECO:0000256" key="6">
    <source>
        <dbReference type="ARBA" id="ARBA00011946"/>
    </source>
</evidence>
<dbReference type="GO" id="GO:0000105">
    <property type="term" value="P:L-histidine biosynthetic process"/>
    <property type="evidence" value="ECO:0007669"/>
    <property type="project" value="UniProtKB-UniPathway"/>
</dbReference>
<dbReference type="GO" id="GO:0005737">
    <property type="term" value="C:cytoplasm"/>
    <property type="evidence" value="ECO:0007669"/>
    <property type="project" value="UniProtKB-SubCell"/>
</dbReference>
<dbReference type="PANTHER" id="PTHR21403:SF10">
    <property type="entry name" value="ATP PHOSPHORIBOSYLTRANSFERASE"/>
    <property type="match status" value="1"/>
</dbReference>
<evidence type="ECO:0000256" key="11">
    <source>
        <dbReference type="ARBA" id="ARBA00022679"/>
    </source>
</evidence>
<keyword evidence="13" id="KW-0547">Nucleotide-binding</keyword>
<comment type="cofactor">
    <cofactor evidence="2">
        <name>Mg(2+)</name>
        <dbReference type="ChEBI" id="CHEBI:18420"/>
    </cofactor>
</comment>
<evidence type="ECO:0000256" key="15">
    <source>
        <dbReference type="ARBA" id="ARBA00022842"/>
    </source>
</evidence>
<dbReference type="Gene3D" id="3.40.190.10">
    <property type="entry name" value="Periplasmic binding protein-like II"/>
    <property type="match status" value="2"/>
</dbReference>
<accession>A0A485LYV2</accession>
<dbReference type="HAMAP" id="MF_00079">
    <property type="entry name" value="HisG_Long"/>
    <property type="match status" value="1"/>
</dbReference>
<dbReference type="InterPro" id="IPR013115">
    <property type="entry name" value="HisG_C"/>
</dbReference>
<dbReference type="InterPro" id="IPR020621">
    <property type="entry name" value="ATP-PRT_HisG_long"/>
</dbReference>